<evidence type="ECO:0000313" key="1">
    <source>
        <dbReference type="EMBL" id="ABG11732.1"/>
    </source>
</evidence>
<sequence>MGFFSSACEGCGHPLLSVAATEDINRWMNLGVAITPGGSILQGSYDGYGNLDAFEAVVGDATVWHQACWKVAGAPMDYRGASAPAPDQGWFFEDGAHDLAEPGRAAG</sequence>
<dbReference type="EMBL" id="CP000385">
    <property type="protein sequence ID" value="ABG11732.1"/>
    <property type="molecule type" value="Genomic_DNA"/>
</dbReference>
<keyword evidence="1" id="KW-0614">Plasmid</keyword>
<geneLocation type="plasmid" evidence="1">
    <name>Plasmid1</name>
</geneLocation>
<protein>
    <submittedName>
        <fullName evidence="1">Uncharacterized protein</fullName>
    </submittedName>
</protein>
<proteinExistence type="predicted"/>
<name>A0A5Q5BTP4_MYCSS</name>
<reference evidence="1" key="1">
    <citation type="submission" date="2006-06" db="EMBL/GenBank/DDBJ databases">
        <title>Complete sequence of plasmid of Mycobacterium sp. MCS.</title>
        <authorList>
            <consortium name="US DOE Joint Genome Institute"/>
            <person name="Copeland A."/>
            <person name="Lucas S."/>
            <person name="Lapidus A."/>
            <person name="Barry K."/>
            <person name="Detter J.C."/>
            <person name="Glavina del Rio T."/>
            <person name="Hammon N."/>
            <person name="Israni S."/>
            <person name="Dalin E."/>
            <person name="Tice H."/>
            <person name="Pitluck S."/>
            <person name="Martinez M."/>
            <person name="Schmutz J."/>
            <person name="Larimer F."/>
            <person name="Land M."/>
            <person name="Hauser L."/>
            <person name="Kyrpides N."/>
            <person name="Kim E."/>
            <person name="Miller C.D."/>
            <person name="Hughes J.E."/>
            <person name="Anderson A.J."/>
            <person name="Sims R.C."/>
            <person name="Richardson P."/>
        </authorList>
    </citation>
    <scope>NUCLEOTIDE SEQUENCE [LARGE SCALE GENOMIC DNA]</scope>
    <source>
        <strain evidence="1">MCS</strain>
        <plasmid evidence="1">Plasmid1</plasmid>
    </source>
</reference>
<accession>A0A5Q5BTP4</accession>
<dbReference type="KEGG" id="mmc:Mmcs_5634"/>
<organism evidence="1">
    <name type="scientific">Mycobacterium sp. (strain MCS)</name>
    <dbReference type="NCBI Taxonomy" id="164756"/>
    <lineage>
        <taxon>Bacteria</taxon>
        <taxon>Bacillati</taxon>
        <taxon>Actinomycetota</taxon>
        <taxon>Actinomycetes</taxon>
        <taxon>Mycobacteriales</taxon>
        <taxon>Mycobacteriaceae</taxon>
        <taxon>Mycobacterium</taxon>
    </lineage>
</organism>
<gene>
    <name evidence="1" type="ordered locus">Mmcs_5634</name>
</gene>
<dbReference type="AlphaFoldDB" id="A0A5Q5BTP4"/>